<evidence type="ECO:0000256" key="6">
    <source>
        <dbReference type="ARBA" id="ARBA00022679"/>
    </source>
</evidence>
<dbReference type="GO" id="GO:0032259">
    <property type="term" value="P:methylation"/>
    <property type="evidence" value="ECO:0007669"/>
    <property type="project" value="UniProtKB-KW"/>
</dbReference>
<dbReference type="Gene3D" id="3.30.160.70">
    <property type="entry name" value="Methylated DNA-protein cysteine methyltransferase domain"/>
    <property type="match status" value="1"/>
</dbReference>
<dbReference type="PROSITE" id="PS01124">
    <property type="entry name" value="HTH_ARAC_FAMILY_2"/>
    <property type="match status" value="1"/>
</dbReference>
<dbReference type="Proteomes" id="UP000258927">
    <property type="component" value="Chromosome"/>
</dbReference>
<dbReference type="EMBL" id="CP021330">
    <property type="protein sequence ID" value="AVX03083.1"/>
    <property type="molecule type" value="Genomic_DNA"/>
</dbReference>
<feature type="active site" description="Nucleophile; methyl group acceptor from either O6-methylguanine or O4-methylthymine" evidence="14">
    <location>
        <position position="318"/>
    </location>
</feature>
<dbReference type="InterPro" id="IPR036217">
    <property type="entry name" value="MethylDNA_cys_MeTrfase_DNAb"/>
</dbReference>
<dbReference type="InterPro" id="IPR036631">
    <property type="entry name" value="MGMT_N_sf"/>
</dbReference>
<dbReference type="GO" id="GO:0006281">
    <property type="term" value="P:DNA repair"/>
    <property type="evidence" value="ECO:0007669"/>
    <property type="project" value="UniProtKB-KW"/>
</dbReference>
<dbReference type="Pfam" id="PF02805">
    <property type="entry name" value="Ada_Zn_binding"/>
    <property type="match status" value="1"/>
</dbReference>
<reference evidence="17 18" key="1">
    <citation type="submission" date="2017-05" db="EMBL/GenBank/DDBJ databases">
        <title>Genome Analysis of Maritalea myrionectae HL2708#5.</title>
        <authorList>
            <consortium name="Cotde Inc.-PKNU"/>
            <person name="Jang D."/>
            <person name="Oh H.-M."/>
        </authorList>
    </citation>
    <scope>NUCLEOTIDE SEQUENCE [LARGE SCALE GENOMIC DNA]</scope>
    <source>
        <strain evidence="17 18">HL2708#5</strain>
    </source>
</reference>
<dbReference type="CDD" id="cd06445">
    <property type="entry name" value="ATase"/>
    <property type="match status" value="1"/>
</dbReference>
<keyword evidence="12" id="KW-0234">DNA repair</keyword>
<feature type="binding site" evidence="15">
    <location>
        <position position="37"/>
    </location>
    <ligand>
        <name>Zn(2+)</name>
        <dbReference type="ChEBI" id="CHEBI:29105"/>
    </ligand>
</feature>
<name>A0A2R4MAT9_9HYPH</name>
<dbReference type="InterPro" id="IPR035451">
    <property type="entry name" value="Ada-like_dom_sf"/>
</dbReference>
<dbReference type="PIRSF" id="PIRSF000409">
    <property type="entry name" value="Ada"/>
    <property type="match status" value="1"/>
</dbReference>
<proteinExistence type="inferred from homology"/>
<dbReference type="GO" id="GO:0008270">
    <property type="term" value="F:zinc ion binding"/>
    <property type="evidence" value="ECO:0007669"/>
    <property type="project" value="InterPro"/>
</dbReference>
<evidence type="ECO:0000256" key="3">
    <source>
        <dbReference type="ARBA" id="ARBA00011918"/>
    </source>
</evidence>
<dbReference type="PROSITE" id="PS00374">
    <property type="entry name" value="MGMT"/>
    <property type="match status" value="1"/>
</dbReference>
<dbReference type="SUPFAM" id="SSF46767">
    <property type="entry name" value="Methylated DNA-protein cysteine methyltransferase, C-terminal domain"/>
    <property type="match status" value="1"/>
</dbReference>
<feature type="binding site" evidence="15">
    <location>
        <position position="68"/>
    </location>
    <ligand>
        <name>Zn(2+)</name>
        <dbReference type="ChEBI" id="CHEBI:29105"/>
    </ligand>
</feature>
<sequence length="354" mass="39149">MLFQLPNDDQLYQALLNRDPAFDGRVFVGVASTRIFCRLTCPARKPKRENCTFFETASEALEMGYRACKKCHPTTSEADGNTAIRSLVSALEERPDHFWQERDIVKLGLDPSTVRRAFKRQFGITFLEMARLRRLRNSFTTLQAGGKMIDAQLDAGFSSASAFRTAFAKHIGLKPSDFCADAPLKADWFDTPLGTMVAVADATHLHLLEFHDRKALPTELGKLFKTAKGQMGFGTTPALEITKAQLAEFFAGDRAQFDLKLALHGTAFTNQVWRELQDIPVGETTSYGALAKKIGQPNAARAVARANGANQIAIIIPCHRVIGADGQLAGYGGGLWRKQKLIDLELKYNRARLA</sequence>
<dbReference type="InterPro" id="IPR036388">
    <property type="entry name" value="WH-like_DNA-bd_sf"/>
</dbReference>
<evidence type="ECO:0000256" key="10">
    <source>
        <dbReference type="ARBA" id="ARBA00023125"/>
    </source>
</evidence>
<evidence type="ECO:0000256" key="2">
    <source>
        <dbReference type="ARBA" id="ARBA00008711"/>
    </source>
</evidence>
<dbReference type="AlphaFoldDB" id="A0A2R4MAT9"/>
<dbReference type="Pfam" id="PF12833">
    <property type="entry name" value="HTH_18"/>
    <property type="match status" value="1"/>
</dbReference>
<dbReference type="InterPro" id="IPR004026">
    <property type="entry name" value="Ada_DNA_repair_Zn-bd"/>
</dbReference>
<dbReference type="InterPro" id="IPR014048">
    <property type="entry name" value="MethylDNA_cys_MeTrfase_DNA-bd"/>
</dbReference>
<dbReference type="NCBIfam" id="TIGR00589">
    <property type="entry name" value="ogt"/>
    <property type="match status" value="1"/>
</dbReference>
<accession>A0A2R4MAT9</accession>
<keyword evidence="6 17" id="KW-0808">Transferase</keyword>
<dbReference type="PANTHER" id="PTHR10815:SF5">
    <property type="entry name" value="METHYLATED-DNA--PROTEIN-CYSTEINE METHYLTRANSFERASE"/>
    <property type="match status" value="1"/>
</dbReference>
<keyword evidence="4" id="KW-0597">Phosphoprotein</keyword>
<keyword evidence="5 17" id="KW-0489">Methyltransferase</keyword>
<feature type="domain" description="HTH araC/xylS-type" evidence="16">
    <location>
        <begin position="107"/>
        <end position="181"/>
    </location>
</feature>
<evidence type="ECO:0000256" key="8">
    <source>
        <dbReference type="ARBA" id="ARBA00022763"/>
    </source>
</evidence>
<feature type="binding site" evidence="15">
    <location>
        <position position="71"/>
    </location>
    <ligand>
        <name>Zn(2+)</name>
        <dbReference type="ChEBI" id="CHEBI:29105"/>
    </ligand>
</feature>
<keyword evidence="11" id="KW-0010">Activator</keyword>
<comment type="cofactor">
    <cofactor evidence="15">
        <name>Zn(2+)</name>
        <dbReference type="ChEBI" id="CHEBI:29105"/>
    </cofactor>
    <text evidence="15">Binds 1 zinc ion per subunit.</text>
</comment>
<evidence type="ECO:0000256" key="9">
    <source>
        <dbReference type="ARBA" id="ARBA00022833"/>
    </source>
</evidence>
<keyword evidence="9 15" id="KW-0862">Zinc</keyword>
<feature type="binding site" evidence="15">
    <location>
        <position position="41"/>
    </location>
    <ligand>
        <name>Zn(2+)</name>
        <dbReference type="ChEBI" id="CHEBI:29105"/>
    </ligand>
</feature>
<keyword evidence="10" id="KW-0238">DNA-binding</keyword>
<evidence type="ECO:0000256" key="1">
    <source>
        <dbReference type="ARBA" id="ARBA00001286"/>
    </source>
</evidence>
<dbReference type="FunFam" id="1.10.10.10:FF:000214">
    <property type="entry name" value="Methylated-DNA--protein-cysteine methyltransferase"/>
    <property type="match status" value="1"/>
</dbReference>
<evidence type="ECO:0000313" key="18">
    <source>
        <dbReference type="Proteomes" id="UP000258927"/>
    </source>
</evidence>
<dbReference type="GO" id="GO:0003908">
    <property type="term" value="F:methylated-DNA-[protein]-cysteine S-methyltransferase activity"/>
    <property type="evidence" value="ECO:0007669"/>
    <property type="project" value="UniProtKB-EC"/>
</dbReference>
<keyword evidence="8" id="KW-0227">DNA damage</keyword>
<comment type="catalytic activity">
    <reaction evidence="13">
        <text>a 6-O-methyl-2'-deoxyguanosine in DNA + L-cysteinyl-[protein] = S-methyl-L-cysteinyl-[protein] + a 2'-deoxyguanosine in DNA</text>
        <dbReference type="Rhea" id="RHEA:24000"/>
        <dbReference type="Rhea" id="RHEA-COMP:10131"/>
        <dbReference type="Rhea" id="RHEA-COMP:10132"/>
        <dbReference type="Rhea" id="RHEA-COMP:11367"/>
        <dbReference type="Rhea" id="RHEA-COMP:11368"/>
        <dbReference type="ChEBI" id="CHEBI:29950"/>
        <dbReference type="ChEBI" id="CHEBI:82612"/>
        <dbReference type="ChEBI" id="CHEBI:85445"/>
        <dbReference type="ChEBI" id="CHEBI:85448"/>
        <dbReference type="EC" id="2.1.1.63"/>
    </reaction>
</comment>
<dbReference type="GO" id="GO:0003700">
    <property type="term" value="F:DNA-binding transcription factor activity"/>
    <property type="evidence" value="ECO:0007669"/>
    <property type="project" value="InterPro"/>
</dbReference>
<dbReference type="SUPFAM" id="SSF53155">
    <property type="entry name" value="Methylated DNA-protein cysteine methyltransferase domain"/>
    <property type="match status" value="1"/>
</dbReference>
<dbReference type="SUPFAM" id="SSF57884">
    <property type="entry name" value="Ada DNA repair protein, N-terminal domain (N-Ada 10)"/>
    <property type="match status" value="1"/>
</dbReference>
<protein>
    <recommendedName>
        <fullName evidence="3">methylated-DNA--[protein]-cysteine S-methyltransferase</fullName>
        <ecNumber evidence="3">2.1.1.63</ecNumber>
    </recommendedName>
</protein>
<evidence type="ECO:0000256" key="15">
    <source>
        <dbReference type="PIRSR" id="PIRSR000409-3"/>
    </source>
</evidence>
<dbReference type="PANTHER" id="PTHR10815">
    <property type="entry name" value="METHYLATED-DNA--PROTEIN-CYSTEINE METHYLTRANSFERASE"/>
    <property type="match status" value="1"/>
</dbReference>
<evidence type="ECO:0000313" key="17">
    <source>
        <dbReference type="EMBL" id="AVX03083.1"/>
    </source>
</evidence>
<dbReference type="FunFam" id="3.30.160.70:FF:000001">
    <property type="entry name" value="Methylated-DNA--protein-cysteine methyltransferase"/>
    <property type="match status" value="1"/>
</dbReference>
<dbReference type="InterPro" id="IPR016221">
    <property type="entry name" value="Bifunct_regulatory_prot_Ada"/>
</dbReference>
<keyword evidence="18" id="KW-1185">Reference proteome</keyword>
<dbReference type="Pfam" id="PF01035">
    <property type="entry name" value="DNA_binding_1"/>
    <property type="match status" value="1"/>
</dbReference>
<organism evidence="17 18">
    <name type="scientific">Maritalea myrionectae</name>
    <dbReference type="NCBI Taxonomy" id="454601"/>
    <lineage>
        <taxon>Bacteria</taxon>
        <taxon>Pseudomonadati</taxon>
        <taxon>Pseudomonadota</taxon>
        <taxon>Alphaproteobacteria</taxon>
        <taxon>Hyphomicrobiales</taxon>
        <taxon>Devosiaceae</taxon>
        <taxon>Maritalea</taxon>
    </lineage>
</organism>
<dbReference type="STRING" id="1122213.GCA_000423365_03250"/>
<evidence type="ECO:0000256" key="14">
    <source>
        <dbReference type="PIRSR" id="PIRSR000409-1"/>
    </source>
</evidence>
<keyword evidence="7 15" id="KW-0479">Metal-binding</keyword>
<dbReference type="Gene3D" id="1.10.10.60">
    <property type="entry name" value="Homeodomain-like"/>
    <property type="match status" value="1"/>
</dbReference>
<dbReference type="Gene3D" id="3.40.10.10">
    <property type="entry name" value="DNA Methylphosphotriester Repair Domain"/>
    <property type="match status" value="1"/>
</dbReference>
<gene>
    <name evidence="17" type="ORF">MXMO3_00538</name>
</gene>
<dbReference type="GO" id="GO:0043565">
    <property type="term" value="F:sequence-specific DNA binding"/>
    <property type="evidence" value="ECO:0007669"/>
    <property type="project" value="InterPro"/>
</dbReference>
<evidence type="ECO:0000259" key="16">
    <source>
        <dbReference type="PROSITE" id="PS01124"/>
    </source>
</evidence>
<comment type="similarity">
    <text evidence="2">Belongs to the MGMT family.</text>
</comment>
<comment type="catalytic activity">
    <reaction evidence="1">
        <text>a 4-O-methyl-thymidine in DNA + L-cysteinyl-[protein] = a thymidine in DNA + S-methyl-L-cysteinyl-[protein]</text>
        <dbReference type="Rhea" id="RHEA:53428"/>
        <dbReference type="Rhea" id="RHEA-COMP:10131"/>
        <dbReference type="Rhea" id="RHEA-COMP:10132"/>
        <dbReference type="Rhea" id="RHEA-COMP:13555"/>
        <dbReference type="Rhea" id="RHEA-COMP:13556"/>
        <dbReference type="ChEBI" id="CHEBI:29950"/>
        <dbReference type="ChEBI" id="CHEBI:82612"/>
        <dbReference type="ChEBI" id="CHEBI:137386"/>
        <dbReference type="ChEBI" id="CHEBI:137387"/>
        <dbReference type="EC" id="2.1.1.63"/>
    </reaction>
</comment>
<dbReference type="Gene3D" id="1.10.10.10">
    <property type="entry name" value="Winged helix-like DNA-binding domain superfamily/Winged helix DNA-binding domain"/>
    <property type="match status" value="1"/>
</dbReference>
<evidence type="ECO:0000256" key="12">
    <source>
        <dbReference type="ARBA" id="ARBA00023204"/>
    </source>
</evidence>
<evidence type="ECO:0000256" key="4">
    <source>
        <dbReference type="ARBA" id="ARBA00022553"/>
    </source>
</evidence>
<evidence type="ECO:0000256" key="11">
    <source>
        <dbReference type="ARBA" id="ARBA00023159"/>
    </source>
</evidence>
<dbReference type="SMART" id="SM00342">
    <property type="entry name" value="HTH_ARAC"/>
    <property type="match status" value="1"/>
</dbReference>
<evidence type="ECO:0000256" key="13">
    <source>
        <dbReference type="ARBA" id="ARBA00049348"/>
    </source>
</evidence>
<evidence type="ECO:0000256" key="5">
    <source>
        <dbReference type="ARBA" id="ARBA00022603"/>
    </source>
</evidence>
<dbReference type="InterPro" id="IPR018060">
    <property type="entry name" value="HTH_AraC"/>
</dbReference>
<evidence type="ECO:0000256" key="7">
    <source>
        <dbReference type="ARBA" id="ARBA00022723"/>
    </source>
</evidence>
<dbReference type="KEGG" id="mmyr:MXMO3_00538"/>
<dbReference type="EC" id="2.1.1.63" evidence="3"/>
<dbReference type="RefSeq" id="WP_117394852.1">
    <property type="nucleotide sequence ID" value="NZ_CP021330.1"/>
</dbReference>
<dbReference type="InterPro" id="IPR001497">
    <property type="entry name" value="MethylDNA_cys_MeTrfase_AS"/>
</dbReference>
<feature type="active site" description="Nucleophile; methyl group acceptor from methylphosphotriester" evidence="14">
    <location>
        <position position="37"/>
    </location>
</feature>